<name>A0A518FL52_9PLAN</name>
<organism evidence="2 3">
    <name type="scientific">Gimesia panareensis</name>
    <dbReference type="NCBI Taxonomy" id="2527978"/>
    <lineage>
        <taxon>Bacteria</taxon>
        <taxon>Pseudomonadati</taxon>
        <taxon>Planctomycetota</taxon>
        <taxon>Planctomycetia</taxon>
        <taxon>Planctomycetales</taxon>
        <taxon>Planctomycetaceae</taxon>
        <taxon>Gimesia</taxon>
    </lineage>
</organism>
<protein>
    <submittedName>
        <fullName evidence="2">Uncharacterized protein</fullName>
    </submittedName>
</protein>
<feature type="transmembrane region" description="Helical" evidence="1">
    <location>
        <begin position="25"/>
        <end position="45"/>
    </location>
</feature>
<dbReference type="OrthoDB" id="259195at2"/>
<reference evidence="2 3" key="1">
    <citation type="submission" date="2019-02" db="EMBL/GenBank/DDBJ databases">
        <title>Deep-cultivation of Planctomycetes and their phenomic and genomic characterization uncovers novel biology.</title>
        <authorList>
            <person name="Wiegand S."/>
            <person name="Jogler M."/>
            <person name="Boedeker C."/>
            <person name="Pinto D."/>
            <person name="Vollmers J."/>
            <person name="Rivas-Marin E."/>
            <person name="Kohn T."/>
            <person name="Peeters S.H."/>
            <person name="Heuer A."/>
            <person name="Rast P."/>
            <person name="Oberbeckmann S."/>
            <person name="Bunk B."/>
            <person name="Jeske O."/>
            <person name="Meyerdierks A."/>
            <person name="Storesund J.E."/>
            <person name="Kallscheuer N."/>
            <person name="Luecker S."/>
            <person name="Lage O.M."/>
            <person name="Pohl T."/>
            <person name="Merkel B.J."/>
            <person name="Hornburger P."/>
            <person name="Mueller R.-W."/>
            <person name="Bruemmer F."/>
            <person name="Labrenz M."/>
            <person name="Spormann A.M."/>
            <person name="Op den Camp H."/>
            <person name="Overmann J."/>
            <person name="Amann R."/>
            <person name="Jetten M.S.M."/>
            <person name="Mascher T."/>
            <person name="Medema M.H."/>
            <person name="Devos D.P."/>
            <person name="Kaster A.-K."/>
            <person name="Ovreas L."/>
            <person name="Rohde M."/>
            <person name="Galperin M.Y."/>
            <person name="Jogler C."/>
        </authorList>
    </citation>
    <scope>NUCLEOTIDE SEQUENCE [LARGE SCALE GENOMIC DNA]</scope>
    <source>
        <strain evidence="2 3">Pan153</strain>
    </source>
</reference>
<feature type="transmembrane region" description="Helical" evidence="1">
    <location>
        <begin position="57"/>
        <end position="78"/>
    </location>
</feature>
<keyword evidence="1" id="KW-1133">Transmembrane helix</keyword>
<feature type="transmembrane region" description="Helical" evidence="1">
    <location>
        <begin position="93"/>
        <end position="112"/>
    </location>
</feature>
<keyword evidence="1" id="KW-0472">Membrane</keyword>
<dbReference type="AlphaFoldDB" id="A0A518FL52"/>
<proteinExistence type="predicted"/>
<keyword evidence="1" id="KW-0812">Transmembrane</keyword>
<evidence type="ECO:0000313" key="2">
    <source>
        <dbReference type="EMBL" id="QDV17063.1"/>
    </source>
</evidence>
<dbReference type="EMBL" id="CP036317">
    <property type="protein sequence ID" value="QDV17063.1"/>
    <property type="molecule type" value="Genomic_DNA"/>
</dbReference>
<dbReference type="Proteomes" id="UP000320839">
    <property type="component" value="Chromosome"/>
</dbReference>
<feature type="transmembrane region" description="Helical" evidence="1">
    <location>
        <begin position="118"/>
        <end position="138"/>
    </location>
</feature>
<sequence length="305" mass="34011">MTTSNPSFDPIRERSTGEKSSQQRWLFPFLLLGTNLFLATGLVLLRTVGWLQIRQSFVPLLVTGILLSGSAALVLFALHRKRSISQLEERKPLFSLALVLPVLMGMLAVHPAEGLSLPGIYFFSVAYFMAFAGVLEWLNREAIQSRESELLPFEERGLPDATREPATFELNETAGDNEALFAALLEQKPSVAEDHTDELKEADCSQWMNRSIDHAGCETVEGGIQIHFEKHQRLHIVHLSLNPPLEGTLSVTSEVEDGAGIRTRVLENRAYGVSIEVKRTQNLEEEFQSLLHYLIASRTASEDVA</sequence>
<accession>A0A518FL52</accession>
<dbReference type="RefSeq" id="WP_145455003.1">
    <property type="nucleotide sequence ID" value="NZ_CP036317.1"/>
</dbReference>
<gene>
    <name evidence="2" type="ORF">Pan153_16970</name>
</gene>
<evidence type="ECO:0000256" key="1">
    <source>
        <dbReference type="SAM" id="Phobius"/>
    </source>
</evidence>
<evidence type="ECO:0000313" key="3">
    <source>
        <dbReference type="Proteomes" id="UP000320839"/>
    </source>
</evidence>